<dbReference type="NCBIfam" id="TIGR02852">
    <property type="entry name" value="spore_dpaB"/>
    <property type="match status" value="1"/>
</dbReference>
<dbReference type="EMBL" id="BAABDL010000017">
    <property type="protein sequence ID" value="GAA4059742.1"/>
    <property type="molecule type" value="Genomic_DNA"/>
</dbReference>
<dbReference type="Proteomes" id="UP001501734">
    <property type="component" value="Unassembled WGS sequence"/>
</dbReference>
<dbReference type="InterPro" id="IPR014214">
    <property type="entry name" value="Dipicolinic_acid_synth_B"/>
</dbReference>
<dbReference type="Gene3D" id="3.40.50.1950">
    <property type="entry name" value="Flavin prenyltransferase-like"/>
    <property type="match status" value="1"/>
</dbReference>
<protein>
    <submittedName>
        <fullName evidence="2">Dipicolinate synthase subunit B</fullName>
    </submittedName>
</protein>
<dbReference type="InterPro" id="IPR036551">
    <property type="entry name" value="Flavin_trans-like"/>
</dbReference>
<proteinExistence type="predicted"/>
<evidence type="ECO:0000313" key="3">
    <source>
        <dbReference type="Proteomes" id="UP001501734"/>
    </source>
</evidence>
<accession>A0ABP7V540</accession>
<evidence type="ECO:0000259" key="1">
    <source>
        <dbReference type="Pfam" id="PF02441"/>
    </source>
</evidence>
<feature type="domain" description="Flavoprotein" evidence="1">
    <location>
        <begin position="5"/>
        <end position="184"/>
    </location>
</feature>
<dbReference type="PIRSF" id="PIRSF001390">
    <property type="entry name" value="Dipicolinate_synth_subunit_B"/>
    <property type="match status" value="1"/>
</dbReference>
<dbReference type="SUPFAM" id="SSF52507">
    <property type="entry name" value="Homo-oligomeric flavin-containing Cys decarboxylases, HFCD"/>
    <property type="match status" value="1"/>
</dbReference>
<dbReference type="InterPro" id="IPR003382">
    <property type="entry name" value="Flavoprotein"/>
</dbReference>
<comment type="caution">
    <text evidence="2">The sequence shown here is derived from an EMBL/GenBank/DDBJ whole genome shotgun (WGS) entry which is preliminary data.</text>
</comment>
<gene>
    <name evidence="2" type="primary">dpaB</name>
    <name evidence="2" type="ORF">GCM10022410_03540</name>
</gene>
<name>A0ABP7V540_9BACI</name>
<organism evidence="2 3">
    <name type="scientific">Amphibacillus indicireducens</name>
    <dbReference type="NCBI Taxonomy" id="1076330"/>
    <lineage>
        <taxon>Bacteria</taxon>
        <taxon>Bacillati</taxon>
        <taxon>Bacillota</taxon>
        <taxon>Bacilli</taxon>
        <taxon>Bacillales</taxon>
        <taxon>Bacillaceae</taxon>
        <taxon>Amphibacillus</taxon>
    </lineage>
</organism>
<keyword evidence="3" id="KW-1185">Reference proteome</keyword>
<sequence>MLKGKTIGFSLTASHCTYADVFPIIEQLVSAGANVRPVVSYNVQNTDTRFGRAEDHLKKLEQLTGNKPVTTIVEAETFGPNNPVDCMVVAPLTGNSLSKLANAITDTPSLMATKATMRNQSPIVLAISTNDALGLNGVNLMKLIAAKGIYLVPFGQDNPTAKPNSLISKMELIPETVEEALAGKQLQPMITTY</sequence>
<dbReference type="NCBIfam" id="NF006161">
    <property type="entry name" value="PRK08305.1"/>
    <property type="match status" value="1"/>
</dbReference>
<dbReference type="Pfam" id="PF02441">
    <property type="entry name" value="Flavoprotein"/>
    <property type="match status" value="1"/>
</dbReference>
<dbReference type="RefSeq" id="WP_344909743.1">
    <property type="nucleotide sequence ID" value="NZ_BAABDL010000017.1"/>
</dbReference>
<evidence type="ECO:0000313" key="2">
    <source>
        <dbReference type="EMBL" id="GAA4059742.1"/>
    </source>
</evidence>
<reference evidence="3" key="1">
    <citation type="journal article" date="2019" name="Int. J. Syst. Evol. Microbiol.">
        <title>The Global Catalogue of Microorganisms (GCM) 10K type strain sequencing project: providing services to taxonomists for standard genome sequencing and annotation.</title>
        <authorList>
            <consortium name="The Broad Institute Genomics Platform"/>
            <consortium name="The Broad Institute Genome Sequencing Center for Infectious Disease"/>
            <person name="Wu L."/>
            <person name="Ma J."/>
        </authorList>
    </citation>
    <scope>NUCLEOTIDE SEQUENCE [LARGE SCALE GENOMIC DNA]</scope>
    <source>
        <strain evidence="3">JCM 17250</strain>
    </source>
</reference>